<feature type="domain" description="Putative plant transposon protein" evidence="1">
    <location>
        <begin position="3"/>
        <end position="167"/>
    </location>
</feature>
<dbReference type="InterPro" id="IPR046796">
    <property type="entry name" value="Transposase_32_dom"/>
</dbReference>
<dbReference type="Pfam" id="PF20167">
    <property type="entry name" value="Transposase_32"/>
    <property type="match status" value="1"/>
</dbReference>
<dbReference type="EMBL" id="CP039352">
    <property type="protein sequence ID" value="QCE03269.1"/>
    <property type="molecule type" value="Genomic_DNA"/>
</dbReference>
<dbReference type="Proteomes" id="UP000501690">
    <property type="component" value="Linkage Group LG8"/>
</dbReference>
<evidence type="ECO:0000259" key="1">
    <source>
        <dbReference type="Pfam" id="PF20167"/>
    </source>
</evidence>
<gene>
    <name evidence="2" type="ORF">DEO72_LG8g1293</name>
</gene>
<keyword evidence="3" id="KW-1185">Reference proteome</keyword>
<proteinExistence type="predicted"/>
<protein>
    <recommendedName>
        <fullName evidence="1">Putative plant transposon protein domain-containing protein</fullName>
    </recommendedName>
</protein>
<reference evidence="2 3" key="1">
    <citation type="submission" date="2019-04" db="EMBL/GenBank/DDBJ databases">
        <title>An improved genome assembly and genetic linkage map for asparagus bean, Vigna unguiculata ssp. sesquipedialis.</title>
        <authorList>
            <person name="Xia Q."/>
            <person name="Zhang R."/>
            <person name="Dong Y."/>
        </authorList>
    </citation>
    <scope>NUCLEOTIDE SEQUENCE [LARGE SCALE GENOMIC DNA]</scope>
    <source>
        <tissue evidence="2">Leaf</tissue>
    </source>
</reference>
<organism evidence="2 3">
    <name type="scientific">Vigna unguiculata</name>
    <name type="common">Cowpea</name>
    <dbReference type="NCBI Taxonomy" id="3917"/>
    <lineage>
        <taxon>Eukaryota</taxon>
        <taxon>Viridiplantae</taxon>
        <taxon>Streptophyta</taxon>
        <taxon>Embryophyta</taxon>
        <taxon>Tracheophyta</taxon>
        <taxon>Spermatophyta</taxon>
        <taxon>Magnoliopsida</taxon>
        <taxon>eudicotyledons</taxon>
        <taxon>Gunneridae</taxon>
        <taxon>Pentapetalae</taxon>
        <taxon>rosids</taxon>
        <taxon>fabids</taxon>
        <taxon>Fabales</taxon>
        <taxon>Fabaceae</taxon>
        <taxon>Papilionoideae</taxon>
        <taxon>50 kb inversion clade</taxon>
        <taxon>NPAAA clade</taxon>
        <taxon>indigoferoid/millettioid clade</taxon>
        <taxon>Phaseoleae</taxon>
        <taxon>Vigna</taxon>
    </lineage>
</organism>
<name>A0A4D6MT50_VIGUN</name>
<evidence type="ECO:0000313" key="3">
    <source>
        <dbReference type="Proteomes" id="UP000501690"/>
    </source>
</evidence>
<sequence>MHGNYYPDLVRVFYYNLKIRDEVALSKVKGVDIIIDNDIWENVAKFPISDAAESILHGIDGFNRILAYQSFLRNPAQDVGRQLLVGGLKMDERLIHYLIVWILCPRGTNHAQCSEADLLIMYAILNRVPIKWSSLILVTMLKAKRYPQYPLPYSLLISRICEYKGVDTTGELCQSTLRANEIAESSLKQLKLVPLGDTYVHRDDMPNYDTEDEELPPTDPIPPATQNVGSLSGVGLSFSIEDNIANMNKRLEELFLLSNSRHEEVVGLIRGIDTRISHLEHRFDEEFTHDDDMSAEF</sequence>
<evidence type="ECO:0000313" key="2">
    <source>
        <dbReference type="EMBL" id="QCE03269.1"/>
    </source>
</evidence>
<accession>A0A4D6MT50</accession>
<dbReference type="AlphaFoldDB" id="A0A4D6MT50"/>